<evidence type="ECO:0000313" key="3">
    <source>
        <dbReference type="Proteomes" id="UP000580043"/>
    </source>
</evidence>
<dbReference type="GO" id="GO:0008233">
    <property type="term" value="F:peptidase activity"/>
    <property type="evidence" value="ECO:0007669"/>
    <property type="project" value="InterPro"/>
</dbReference>
<dbReference type="GO" id="GO:0005524">
    <property type="term" value="F:ATP binding"/>
    <property type="evidence" value="ECO:0007669"/>
    <property type="project" value="InterPro"/>
</dbReference>
<dbReference type="Gene3D" id="3.90.70.10">
    <property type="entry name" value="Cysteine proteinases"/>
    <property type="match status" value="1"/>
</dbReference>
<dbReference type="InterPro" id="IPR005074">
    <property type="entry name" value="Peptidase_C39"/>
</dbReference>
<feature type="domain" description="Peptidase C39" evidence="1">
    <location>
        <begin position="17"/>
        <end position="132"/>
    </location>
</feature>
<evidence type="ECO:0000313" key="2">
    <source>
        <dbReference type="EMBL" id="NML27443.1"/>
    </source>
</evidence>
<dbReference type="GO" id="GO:0016020">
    <property type="term" value="C:membrane"/>
    <property type="evidence" value="ECO:0007669"/>
    <property type="project" value="InterPro"/>
</dbReference>
<organism evidence="2 3">
    <name type="scientific">Zoogloea dura</name>
    <dbReference type="NCBI Taxonomy" id="2728840"/>
    <lineage>
        <taxon>Bacteria</taxon>
        <taxon>Pseudomonadati</taxon>
        <taxon>Pseudomonadota</taxon>
        <taxon>Betaproteobacteria</taxon>
        <taxon>Rhodocyclales</taxon>
        <taxon>Zoogloeaceae</taxon>
        <taxon>Zoogloea</taxon>
    </lineage>
</organism>
<dbReference type="GO" id="GO:0006508">
    <property type="term" value="P:proteolysis"/>
    <property type="evidence" value="ECO:0007669"/>
    <property type="project" value="InterPro"/>
</dbReference>
<dbReference type="RefSeq" id="WP_169146981.1">
    <property type="nucleotide sequence ID" value="NZ_JABBGA010000015.1"/>
</dbReference>
<name>A0A848GAL9_9RHOO</name>
<evidence type="ECO:0000259" key="1">
    <source>
        <dbReference type="Pfam" id="PF03412"/>
    </source>
</evidence>
<keyword evidence="3" id="KW-1185">Reference proteome</keyword>
<dbReference type="Proteomes" id="UP000580043">
    <property type="component" value="Unassembled WGS sequence"/>
</dbReference>
<protein>
    <recommendedName>
        <fullName evidence="1">Peptidase C39 domain-containing protein</fullName>
    </recommendedName>
</protein>
<reference evidence="2 3" key="1">
    <citation type="submission" date="2020-04" db="EMBL/GenBank/DDBJ databases">
        <title>Zoogloea sp. G-4-1-14 isolated from soil.</title>
        <authorList>
            <person name="Dahal R.H."/>
        </authorList>
    </citation>
    <scope>NUCLEOTIDE SEQUENCE [LARGE SCALE GENOMIC DNA]</scope>
    <source>
        <strain evidence="2 3">G-4-1-14</strain>
    </source>
</reference>
<dbReference type="AlphaFoldDB" id="A0A848GAL9"/>
<accession>A0A848GAL9</accession>
<dbReference type="Pfam" id="PF03412">
    <property type="entry name" value="Peptidase_C39"/>
    <property type="match status" value="1"/>
</dbReference>
<proteinExistence type="predicted"/>
<sequence>MSELTDIDGDGNQQFIWLQERDDTCGPACVYMVERILLQACPAHGETRIRQIAELLPDGYREGKGTASFSALALALQRIGIAASASVITSFKSFAATASFPFITRIGWPSGAGHFVVCVARSGKGALVCLDPWYGLSEPALDSLPAYRVTRNTRAAVCLANPIGGVFSGHTIVLTA</sequence>
<comment type="caution">
    <text evidence="2">The sequence shown here is derived from an EMBL/GenBank/DDBJ whole genome shotgun (WGS) entry which is preliminary data.</text>
</comment>
<gene>
    <name evidence="2" type="ORF">HHL15_16935</name>
</gene>
<dbReference type="EMBL" id="JABBGA010000015">
    <property type="protein sequence ID" value="NML27443.1"/>
    <property type="molecule type" value="Genomic_DNA"/>
</dbReference>